<keyword evidence="9" id="KW-0406">Ion transport</keyword>
<organism evidence="12 13">
    <name type="scientific">Actinokineospora xionganensis</name>
    <dbReference type="NCBI Taxonomy" id="2684470"/>
    <lineage>
        <taxon>Bacteria</taxon>
        <taxon>Bacillati</taxon>
        <taxon>Actinomycetota</taxon>
        <taxon>Actinomycetes</taxon>
        <taxon>Pseudonocardiales</taxon>
        <taxon>Pseudonocardiaceae</taxon>
        <taxon>Actinokineospora</taxon>
    </lineage>
</organism>
<keyword evidence="10" id="KW-0472">Membrane</keyword>
<dbReference type="Proteomes" id="UP000734823">
    <property type="component" value="Unassembled WGS sequence"/>
</dbReference>
<keyword evidence="2" id="KW-1003">Cell membrane</keyword>
<dbReference type="InterPro" id="IPR027417">
    <property type="entry name" value="P-loop_NTPase"/>
</dbReference>
<protein>
    <submittedName>
        <fullName evidence="12">ABC transporter ATP-binding protein</fullName>
    </submittedName>
</protein>
<dbReference type="PANTHER" id="PTHR42781:SF5">
    <property type="entry name" value="PUTRESCINE TRANSPORT ATP-BINDING PROTEIN POTG"/>
    <property type="match status" value="1"/>
</dbReference>
<evidence type="ECO:0000313" key="12">
    <source>
        <dbReference type="EMBL" id="MBC6447865.1"/>
    </source>
</evidence>
<keyword evidence="13" id="KW-1185">Reference proteome</keyword>
<evidence type="ECO:0000256" key="8">
    <source>
        <dbReference type="ARBA" id="ARBA00023004"/>
    </source>
</evidence>
<keyword evidence="6 12" id="KW-0067">ATP-binding</keyword>
<evidence type="ECO:0000256" key="7">
    <source>
        <dbReference type="ARBA" id="ARBA00022967"/>
    </source>
</evidence>
<dbReference type="InterPro" id="IPR015853">
    <property type="entry name" value="ABC_transpr_FbpC"/>
</dbReference>
<keyword evidence="7" id="KW-1278">Translocase</keyword>
<dbReference type="SUPFAM" id="SSF50331">
    <property type="entry name" value="MOP-like"/>
    <property type="match status" value="1"/>
</dbReference>
<dbReference type="PANTHER" id="PTHR42781">
    <property type="entry name" value="SPERMIDINE/PUTRESCINE IMPORT ATP-BINDING PROTEIN POTA"/>
    <property type="match status" value="1"/>
</dbReference>
<gene>
    <name evidence="12" type="ORF">GPZ80_11855</name>
</gene>
<dbReference type="PROSITE" id="PS00211">
    <property type="entry name" value="ABC_TRANSPORTER_1"/>
    <property type="match status" value="1"/>
</dbReference>
<dbReference type="Gene3D" id="3.40.50.300">
    <property type="entry name" value="P-loop containing nucleotide triphosphate hydrolases"/>
    <property type="match status" value="1"/>
</dbReference>
<feature type="domain" description="ABC transporter" evidence="11">
    <location>
        <begin position="4"/>
        <end position="229"/>
    </location>
</feature>
<sequence>MTELTITGLTAGYGATRVLRGVDLTVPSGSLAAVLGPSGCGKTTLLRVVAGFLRPMAGEVKLGGRVVTSLAPERRRATVVPQEGALFPHLTVGANVGYGLPRAGRAQRVAEMLQLIGLAGFEKRKPAELSGGQQQRVALARALAPAPDLVLLDEPFSALDAGLRADLRADVRRVLRAAGTTALLVTHDQDEALSMADVVAVMRDGVVVQAGPPDDVYSRPVDLGVATFVGEAVLLPAVASGGSAASALGTIDLTAEATGSGTVLLRPEQVNPDLDGEGVIAKVLRTSFHGHDATVTLLAGETELVSRVPAPLRIAEGDNVRIRVSGRGRFYPAPMKDTRSTHDS</sequence>
<keyword evidence="3" id="KW-0410">Iron transport</keyword>
<keyword evidence="1" id="KW-0813">Transport</keyword>
<dbReference type="InterPro" id="IPR008995">
    <property type="entry name" value="Mo/tungstate-bd_C_term_dom"/>
</dbReference>
<dbReference type="RefSeq" id="WP_187220354.1">
    <property type="nucleotide sequence ID" value="NZ_JABVED010000005.1"/>
</dbReference>
<proteinExistence type="predicted"/>
<evidence type="ECO:0000256" key="1">
    <source>
        <dbReference type="ARBA" id="ARBA00022448"/>
    </source>
</evidence>
<dbReference type="InterPro" id="IPR050093">
    <property type="entry name" value="ABC_SmlMolc_Importer"/>
</dbReference>
<dbReference type="SUPFAM" id="SSF52540">
    <property type="entry name" value="P-loop containing nucleoside triphosphate hydrolases"/>
    <property type="match status" value="1"/>
</dbReference>
<dbReference type="SMART" id="SM00382">
    <property type="entry name" value="AAA"/>
    <property type="match status" value="1"/>
</dbReference>
<dbReference type="GO" id="GO:0005524">
    <property type="term" value="F:ATP binding"/>
    <property type="evidence" value="ECO:0007669"/>
    <property type="project" value="UniProtKB-KW"/>
</dbReference>
<reference evidence="12 13" key="1">
    <citation type="submission" date="2020-06" db="EMBL/GenBank/DDBJ databases">
        <title>Actinokineospora xiongansis sp. nov., isolated from soil of Baiyangdian.</title>
        <authorList>
            <person name="Zhang X."/>
        </authorList>
    </citation>
    <scope>NUCLEOTIDE SEQUENCE [LARGE SCALE GENOMIC DNA]</scope>
    <source>
        <strain evidence="12 13">HBU206404</strain>
    </source>
</reference>
<evidence type="ECO:0000256" key="9">
    <source>
        <dbReference type="ARBA" id="ARBA00023065"/>
    </source>
</evidence>
<evidence type="ECO:0000256" key="5">
    <source>
        <dbReference type="ARBA" id="ARBA00022741"/>
    </source>
</evidence>
<evidence type="ECO:0000313" key="13">
    <source>
        <dbReference type="Proteomes" id="UP000734823"/>
    </source>
</evidence>
<evidence type="ECO:0000256" key="6">
    <source>
        <dbReference type="ARBA" id="ARBA00022840"/>
    </source>
</evidence>
<dbReference type="CDD" id="cd03259">
    <property type="entry name" value="ABC_Carb_Solutes_like"/>
    <property type="match status" value="1"/>
</dbReference>
<dbReference type="Pfam" id="PF00005">
    <property type="entry name" value="ABC_tran"/>
    <property type="match status" value="1"/>
</dbReference>
<comment type="caution">
    <text evidence="12">The sequence shown here is derived from an EMBL/GenBank/DDBJ whole genome shotgun (WGS) entry which is preliminary data.</text>
</comment>
<evidence type="ECO:0000256" key="10">
    <source>
        <dbReference type="ARBA" id="ARBA00023136"/>
    </source>
</evidence>
<evidence type="ECO:0000256" key="4">
    <source>
        <dbReference type="ARBA" id="ARBA00022519"/>
    </source>
</evidence>
<keyword evidence="5" id="KW-0547">Nucleotide-binding</keyword>
<accession>A0ABR7L5B5</accession>
<keyword evidence="4" id="KW-0997">Cell inner membrane</keyword>
<keyword evidence="8" id="KW-0408">Iron</keyword>
<dbReference type="InterPro" id="IPR003439">
    <property type="entry name" value="ABC_transporter-like_ATP-bd"/>
</dbReference>
<dbReference type="InterPro" id="IPR003593">
    <property type="entry name" value="AAA+_ATPase"/>
</dbReference>
<dbReference type="PROSITE" id="PS50893">
    <property type="entry name" value="ABC_TRANSPORTER_2"/>
    <property type="match status" value="1"/>
</dbReference>
<dbReference type="InterPro" id="IPR017871">
    <property type="entry name" value="ABC_transporter-like_CS"/>
</dbReference>
<evidence type="ECO:0000256" key="3">
    <source>
        <dbReference type="ARBA" id="ARBA00022496"/>
    </source>
</evidence>
<dbReference type="EMBL" id="JABVED010000005">
    <property type="protein sequence ID" value="MBC6447865.1"/>
    <property type="molecule type" value="Genomic_DNA"/>
</dbReference>
<evidence type="ECO:0000259" key="11">
    <source>
        <dbReference type="PROSITE" id="PS50893"/>
    </source>
</evidence>
<name>A0ABR7L5B5_9PSEU</name>
<evidence type="ECO:0000256" key="2">
    <source>
        <dbReference type="ARBA" id="ARBA00022475"/>
    </source>
</evidence>